<protein>
    <submittedName>
        <fullName evidence="1">Uncharacterized protein</fullName>
    </submittedName>
</protein>
<reference evidence="1" key="1">
    <citation type="submission" date="2020-06" db="EMBL/GenBank/DDBJ databases">
        <title>Unique genomic features of the anaerobic methanotrophic archaea.</title>
        <authorList>
            <person name="Chadwick G.L."/>
            <person name="Skennerton C.T."/>
            <person name="Laso-Perez R."/>
            <person name="Leu A.O."/>
            <person name="Speth D.R."/>
            <person name="Yu H."/>
            <person name="Morgan-Lang C."/>
            <person name="Hatzenpichler R."/>
            <person name="Goudeau D."/>
            <person name="Malmstrom R."/>
            <person name="Brazelton W.J."/>
            <person name="Woyke T."/>
            <person name="Hallam S.J."/>
            <person name="Tyson G.W."/>
            <person name="Wegener G."/>
            <person name="Boetius A."/>
            <person name="Orphan V."/>
        </authorList>
    </citation>
    <scope>NUCLEOTIDE SEQUENCE</scope>
</reference>
<dbReference type="AlphaFoldDB" id="A0A7G9YCF9"/>
<name>A0A7G9YCF9_9EURY</name>
<dbReference type="EMBL" id="MT631276">
    <property type="protein sequence ID" value="QNO47822.1"/>
    <property type="molecule type" value="Genomic_DNA"/>
</dbReference>
<dbReference type="EMBL" id="MT631145">
    <property type="protein sequence ID" value="QNO45693.1"/>
    <property type="molecule type" value="Genomic_DNA"/>
</dbReference>
<gene>
    <name evidence="2" type="ORF">GNFHAPIE_00027</name>
    <name evidence="1" type="ORF">IKJKAPDM_00003</name>
</gene>
<evidence type="ECO:0000313" key="1">
    <source>
        <dbReference type="EMBL" id="QNO45693.1"/>
    </source>
</evidence>
<evidence type="ECO:0000313" key="2">
    <source>
        <dbReference type="EMBL" id="QNO47822.1"/>
    </source>
</evidence>
<proteinExistence type="predicted"/>
<accession>A0A7G9YCF9</accession>
<sequence>MIAGNTSGMPNRRSRTGISTSIPMRLFIIFWNGFGKPQSAQRPQRKKQLSVPSAFSVVNLLCPNPPTQKKLKSHIPTLVVILVVISMLAVSLSGCVYESDVTDDSHHVDLAEYHAEVLGHLQIIIEFWNRTTTLFNEHEYAACREECERLDERNEEYVSSIGSFERVIAEASLTESDDMYYKVQFKILHAIHNNTNQSAFNLRMACRYAAEGNDREARICAERASRHINSFYANIDRFNTNVNVSNTGSRDFVPPVPDDYESSSPDSLNATPHEVSLPAEIPDPYYLTKTAFRNTHDEVERLLGKGFITPYEGFVFDCSEMAAYIEWKLECHNVTAYIVTKDNWDGVYGHAWVVVPLKKGKCLAIEPTISAAEGSFGEEMITYDRKYFVYDHLFEDIYDASEFFGADEWDWWNKLELK</sequence>
<organism evidence="1">
    <name type="scientific">Candidatus Methanogaster sp. ANME-2c ERB4</name>
    <dbReference type="NCBI Taxonomy" id="2759911"/>
    <lineage>
        <taxon>Archaea</taxon>
        <taxon>Methanobacteriati</taxon>
        <taxon>Methanobacteriota</taxon>
        <taxon>Stenosarchaea group</taxon>
        <taxon>Methanomicrobia</taxon>
        <taxon>Methanosarcinales</taxon>
        <taxon>ANME-2 cluster</taxon>
        <taxon>Candidatus Methanogasteraceae</taxon>
        <taxon>Candidatus Methanogaster</taxon>
    </lineage>
</organism>